<name>A0AC34GP22_9BILA</name>
<organism evidence="1 2">
    <name type="scientific">Panagrolaimus sp. ES5</name>
    <dbReference type="NCBI Taxonomy" id="591445"/>
    <lineage>
        <taxon>Eukaryota</taxon>
        <taxon>Metazoa</taxon>
        <taxon>Ecdysozoa</taxon>
        <taxon>Nematoda</taxon>
        <taxon>Chromadorea</taxon>
        <taxon>Rhabditida</taxon>
        <taxon>Tylenchina</taxon>
        <taxon>Panagrolaimomorpha</taxon>
        <taxon>Panagrolaimoidea</taxon>
        <taxon>Panagrolaimidae</taxon>
        <taxon>Panagrolaimus</taxon>
    </lineage>
</organism>
<dbReference type="WBParaSite" id="ES5_v2.g559.t1">
    <property type="protein sequence ID" value="ES5_v2.g559.t1"/>
    <property type="gene ID" value="ES5_v2.g559"/>
</dbReference>
<proteinExistence type="predicted"/>
<evidence type="ECO:0000313" key="1">
    <source>
        <dbReference type="Proteomes" id="UP000887579"/>
    </source>
</evidence>
<sequence length="187" mass="21507">MAAETTGNKYKLISSDNKTFEASDDVIKQNDIWGAIYECGGKPDEEIPIKDIDGKTLKKVVAFCEKFANDPKYDANDPKEPASLRSDVRVINFFKDFRSTNDLLELVNAANYLNNQRLIDACLLHIHRNLEGSNVEEIREKLHLKNDFSPEEEKAFTPKNLPFSFLHHHHHHLDLADYDIPDFNDIH</sequence>
<accession>A0AC34GP22</accession>
<protein>
    <submittedName>
        <fullName evidence="2">Skp1-related protein</fullName>
    </submittedName>
</protein>
<reference evidence="2" key="1">
    <citation type="submission" date="2022-11" db="UniProtKB">
        <authorList>
            <consortium name="WormBaseParasite"/>
        </authorList>
    </citation>
    <scope>IDENTIFICATION</scope>
</reference>
<evidence type="ECO:0000313" key="2">
    <source>
        <dbReference type="WBParaSite" id="ES5_v2.g559.t1"/>
    </source>
</evidence>
<dbReference type="Proteomes" id="UP000887579">
    <property type="component" value="Unplaced"/>
</dbReference>